<dbReference type="Proteomes" id="UP000002872">
    <property type="component" value="Unassembled WGS sequence"/>
</dbReference>
<name>I3EJ65_NEMP3</name>
<sequence length="122" mass="14103">MSIVYIPALTRNSLTTFEETLPSPLYARVSENEWKEITVCLNQYLFKRRDKLLFKVLAPVLIGNILRSITNAYVDKQVQKYLAKKNLILSHRGIHIHHPKDRQYSGIDVSIYSSASFPINIQ</sequence>
<dbReference type="HOGENOM" id="CLU_167756_0_0_1"/>
<dbReference type="AlphaFoldDB" id="I3EJ65"/>
<evidence type="ECO:0008006" key="3">
    <source>
        <dbReference type="Google" id="ProtNLM"/>
    </source>
</evidence>
<accession>I3EJ65</accession>
<reference evidence="1" key="1">
    <citation type="submission" date="2011-01" db="EMBL/GenBank/DDBJ databases">
        <title>The Genome Sequence of Nematocida parisii strain ERTm3.</title>
        <authorList>
            <consortium name="The Broad Institute Genome Sequencing Platform"/>
            <consortium name="The Broad Institute Genome Sequencing Center for Infectious Disease"/>
            <person name="Cuomo C."/>
            <person name="Troemel E."/>
            <person name="Young S.K."/>
            <person name="Zeng Q."/>
            <person name="Gargeya S."/>
            <person name="Fitzgerald M."/>
            <person name="Haas B."/>
            <person name="Abouelleil A."/>
            <person name="Alvarado L."/>
            <person name="Arachchi H.M."/>
            <person name="Berlin A."/>
            <person name="Chapman S.B."/>
            <person name="Gearin G."/>
            <person name="Goldberg J."/>
            <person name="Griggs A."/>
            <person name="Gujja S."/>
            <person name="Hansen M."/>
            <person name="Heiman D."/>
            <person name="Howarth C."/>
            <person name="Larimer J."/>
            <person name="Lui A."/>
            <person name="MacDonald P.J.P."/>
            <person name="McCowen C."/>
            <person name="Montmayeur A."/>
            <person name="Murphy C."/>
            <person name="Neiman D."/>
            <person name="Pearson M."/>
            <person name="Priest M."/>
            <person name="Roberts A."/>
            <person name="Saif S."/>
            <person name="Shea T."/>
            <person name="Sisk P."/>
            <person name="Stolte C."/>
            <person name="Sykes S."/>
            <person name="Wortman J."/>
            <person name="Nusbaum C."/>
            <person name="Birren B."/>
        </authorList>
    </citation>
    <scope>NUCLEOTIDE SEQUENCE</scope>
    <source>
        <strain evidence="1">ERTm3</strain>
    </source>
</reference>
<evidence type="ECO:0000313" key="1">
    <source>
        <dbReference type="EMBL" id="EIJ89262.1"/>
    </source>
</evidence>
<dbReference type="OrthoDB" id="2186897at2759"/>
<protein>
    <recommendedName>
        <fullName evidence="3">Ras modification protein ERF4</fullName>
    </recommendedName>
</protein>
<gene>
    <name evidence="1" type="ORF">NEQG_00032</name>
</gene>
<dbReference type="InParanoid" id="I3EJ65"/>
<proteinExistence type="predicted"/>
<evidence type="ECO:0000313" key="2">
    <source>
        <dbReference type="Proteomes" id="UP000002872"/>
    </source>
</evidence>
<dbReference type="VEuPathDB" id="MicrosporidiaDB:NEQG_00032"/>
<dbReference type="EMBL" id="GL870876">
    <property type="protein sequence ID" value="EIJ89262.1"/>
    <property type="molecule type" value="Genomic_DNA"/>
</dbReference>
<organism evidence="1 2">
    <name type="scientific">Nematocida parisii (strain ERTm3)</name>
    <name type="common">Nematode killer fungus</name>
    <dbReference type="NCBI Taxonomy" id="935791"/>
    <lineage>
        <taxon>Eukaryota</taxon>
        <taxon>Fungi</taxon>
        <taxon>Fungi incertae sedis</taxon>
        <taxon>Microsporidia</taxon>
        <taxon>Nematocida</taxon>
    </lineage>
</organism>
<dbReference type="OMA" id="HHPKDRQ"/>
<keyword evidence="2" id="KW-1185">Reference proteome</keyword>